<sequence>MQLLRSWMNGYEGRRPDEKGPAPGGGGGGGCMGPYGPHAPPGKAGYPLASAPYPGRVRVCAEAASDSLIYFHPPHPRLPLSNSLHGTPGWGGPHEVIVGPLGAREGKKPKKRREGSRGF</sequence>
<dbReference type="AlphaFoldDB" id="A0A8K1MHC8"/>
<geneLocation type="mitochondrion" evidence="2"/>
<accession>A0A8K1MHC8</accession>
<dbReference type="RefSeq" id="YP_010218749.1">
    <property type="nucleotide sequence ID" value="NC_058917.1"/>
</dbReference>
<organism evidence="2">
    <name type="scientific">Morchella brunnea</name>
    <dbReference type="NCBI Taxonomy" id="1174671"/>
    <lineage>
        <taxon>Eukaryota</taxon>
        <taxon>Fungi</taxon>
        <taxon>Dikarya</taxon>
        <taxon>Ascomycota</taxon>
        <taxon>Pezizomycotina</taxon>
        <taxon>Pezizomycetes</taxon>
        <taxon>Pezizales</taxon>
        <taxon>Morchellaceae</taxon>
        <taxon>Morchella</taxon>
    </lineage>
</organism>
<dbReference type="EMBL" id="MW538937">
    <property type="protein sequence ID" value="UBU98566.1"/>
    <property type="molecule type" value="Genomic_DNA"/>
</dbReference>
<proteinExistence type="predicted"/>
<reference evidence="2" key="1">
    <citation type="submission" date="2021-01" db="EMBL/GenBank/DDBJ databases">
        <authorList>
            <person name="Sun H.-H."/>
            <person name="Zhang S."/>
            <person name="Zhang Y.-J."/>
        </authorList>
    </citation>
    <scope>NUCLEOTIDE SEQUENCE</scope>
    <source>
        <strain evidence="2">CMM1</strain>
    </source>
</reference>
<keyword evidence="2" id="KW-0496">Mitochondrion</keyword>
<name>A0A8K1MHC8_9PEZI</name>
<dbReference type="PROSITE" id="PS51257">
    <property type="entry name" value="PROKAR_LIPOPROTEIN"/>
    <property type="match status" value="1"/>
</dbReference>
<feature type="compositionally biased region" description="Gly residues" evidence="1">
    <location>
        <begin position="22"/>
        <end position="33"/>
    </location>
</feature>
<feature type="region of interest" description="Disordered" evidence="1">
    <location>
        <begin position="91"/>
        <end position="119"/>
    </location>
</feature>
<feature type="compositionally biased region" description="Basic residues" evidence="1">
    <location>
        <begin position="107"/>
        <end position="119"/>
    </location>
</feature>
<gene>
    <name evidence="2" type="primary">orf119C</name>
</gene>
<dbReference type="GeneID" id="68665226"/>
<protein>
    <submittedName>
        <fullName evidence="2">Uncharacterized protein</fullName>
    </submittedName>
</protein>
<evidence type="ECO:0000313" key="2">
    <source>
        <dbReference type="EMBL" id="UBU98566.1"/>
    </source>
</evidence>
<feature type="region of interest" description="Disordered" evidence="1">
    <location>
        <begin position="8"/>
        <end position="45"/>
    </location>
</feature>
<evidence type="ECO:0000256" key="1">
    <source>
        <dbReference type="SAM" id="MobiDB-lite"/>
    </source>
</evidence>